<dbReference type="EMBL" id="BARS01014427">
    <property type="protein sequence ID" value="GAF93279.1"/>
    <property type="molecule type" value="Genomic_DNA"/>
</dbReference>
<organism evidence="2">
    <name type="scientific">marine sediment metagenome</name>
    <dbReference type="NCBI Taxonomy" id="412755"/>
    <lineage>
        <taxon>unclassified sequences</taxon>
        <taxon>metagenomes</taxon>
        <taxon>ecological metagenomes</taxon>
    </lineage>
</organism>
<feature type="transmembrane region" description="Helical" evidence="1">
    <location>
        <begin position="33"/>
        <end position="53"/>
    </location>
</feature>
<feature type="non-terminal residue" evidence="2">
    <location>
        <position position="67"/>
    </location>
</feature>
<gene>
    <name evidence="2" type="ORF">S01H1_24331</name>
</gene>
<sequence length="67" mass="7177">EQLRLAEKQTSTNVVVSEPAKVPTIPVRPRTGLNILLSVAAVMVLASGVVIAIDTLDDTIKNPDEIR</sequence>
<keyword evidence="1" id="KW-0472">Membrane</keyword>
<proteinExistence type="predicted"/>
<feature type="non-terminal residue" evidence="2">
    <location>
        <position position="1"/>
    </location>
</feature>
<protein>
    <recommendedName>
        <fullName evidence="3">Tyrosine kinase G-rich domain-containing protein</fullName>
    </recommendedName>
</protein>
<keyword evidence="1" id="KW-0812">Transmembrane</keyword>
<keyword evidence="1" id="KW-1133">Transmembrane helix</keyword>
<evidence type="ECO:0000256" key="1">
    <source>
        <dbReference type="SAM" id="Phobius"/>
    </source>
</evidence>
<evidence type="ECO:0000313" key="2">
    <source>
        <dbReference type="EMBL" id="GAF93279.1"/>
    </source>
</evidence>
<reference evidence="2" key="1">
    <citation type="journal article" date="2014" name="Front. Microbiol.">
        <title>High frequency of phylogenetically diverse reductive dehalogenase-homologous genes in deep subseafloor sedimentary metagenomes.</title>
        <authorList>
            <person name="Kawai M."/>
            <person name="Futagami T."/>
            <person name="Toyoda A."/>
            <person name="Takaki Y."/>
            <person name="Nishi S."/>
            <person name="Hori S."/>
            <person name="Arai W."/>
            <person name="Tsubouchi T."/>
            <person name="Morono Y."/>
            <person name="Uchiyama I."/>
            <person name="Ito T."/>
            <person name="Fujiyama A."/>
            <person name="Inagaki F."/>
            <person name="Takami H."/>
        </authorList>
    </citation>
    <scope>NUCLEOTIDE SEQUENCE</scope>
    <source>
        <strain evidence="2">Expedition CK06-06</strain>
    </source>
</reference>
<accession>X0TJ55</accession>
<name>X0TJ55_9ZZZZ</name>
<dbReference type="AlphaFoldDB" id="X0TJ55"/>
<evidence type="ECO:0008006" key="3">
    <source>
        <dbReference type="Google" id="ProtNLM"/>
    </source>
</evidence>
<comment type="caution">
    <text evidence="2">The sequence shown here is derived from an EMBL/GenBank/DDBJ whole genome shotgun (WGS) entry which is preliminary data.</text>
</comment>